<dbReference type="EMBL" id="JAICCE010000009">
    <property type="protein sequence ID" value="KAG9273435.1"/>
    <property type="molecule type" value="Genomic_DNA"/>
</dbReference>
<accession>A0A8T2LV43</accession>
<reference evidence="1 2" key="1">
    <citation type="submission" date="2021-07" db="EMBL/GenBank/DDBJ databases">
        <authorList>
            <person name="Imarazene B."/>
            <person name="Zahm M."/>
            <person name="Klopp C."/>
            <person name="Cabau C."/>
            <person name="Beille S."/>
            <person name="Jouanno E."/>
            <person name="Castinel A."/>
            <person name="Lluch J."/>
            <person name="Gil L."/>
            <person name="Kuchtly C."/>
            <person name="Lopez Roques C."/>
            <person name="Donnadieu C."/>
            <person name="Parrinello H."/>
            <person name="Journot L."/>
            <person name="Du K."/>
            <person name="Schartl M."/>
            <person name="Retaux S."/>
            <person name="Guiguen Y."/>
        </authorList>
    </citation>
    <scope>NUCLEOTIDE SEQUENCE [LARGE SCALE GENOMIC DNA]</scope>
    <source>
        <strain evidence="1">Pach_M1</strain>
        <tissue evidence="1">Testis</tissue>
    </source>
</reference>
<dbReference type="AlphaFoldDB" id="A0A8T2LV43"/>
<organism evidence="1 2">
    <name type="scientific">Astyanax mexicanus</name>
    <name type="common">Blind cave fish</name>
    <name type="synonym">Astyanax fasciatus mexicanus</name>
    <dbReference type="NCBI Taxonomy" id="7994"/>
    <lineage>
        <taxon>Eukaryota</taxon>
        <taxon>Metazoa</taxon>
        <taxon>Chordata</taxon>
        <taxon>Craniata</taxon>
        <taxon>Vertebrata</taxon>
        <taxon>Euteleostomi</taxon>
        <taxon>Actinopterygii</taxon>
        <taxon>Neopterygii</taxon>
        <taxon>Teleostei</taxon>
        <taxon>Ostariophysi</taxon>
        <taxon>Characiformes</taxon>
        <taxon>Characoidei</taxon>
        <taxon>Acestrorhamphidae</taxon>
        <taxon>Acestrorhamphinae</taxon>
        <taxon>Astyanax</taxon>
    </lineage>
</organism>
<evidence type="ECO:0000313" key="1">
    <source>
        <dbReference type="EMBL" id="KAG9273435.1"/>
    </source>
</evidence>
<evidence type="ECO:0008006" key="3">
    <source>
        <dbReference type="Google" id="ProtNLM"/>
    </source>
</evidence>
<dbReference type="PANTHER" id="PTHR31025">
    <property type="entry name" value="SI:CH211-196P9.1-RELATED"/>
    <property type="match status" value="1"/>
</dbReference>
<name>A0A8T2LV43_ASTMX</name>
<dbReference type="Proteomes" id="UP000752171">
    <property type="component" value="Unassembled WGS sequence"/>
</dbReference>
<dbReference type="PANTHER" id="PTHR31025:SF29">
    <property type="entry name" value="SI:CH211-196P9.1"/>
    <property type="match status" value="1"/>
</dbReference>
<evidence type="ECO:0000313" key="2">
    <source>
        <dbReference type="Proteomes" id="UP000752171"/>
    </source>
</evidence>
<proteinExistence type="predicted"/>
<protein>
    <recommendedName>
        <fullName evidence="3">PB1 domain-containing protein</fullName>
    </recommendedName>
</protein>
<sequence>MILKVQYKNHRKYIKIGEASFEVFITEVKEKFSIPLDTLLKVTDETGTEVDQDVFADLTTSKDICFIIENECDSSYSNLSSPSLTDTISMSSSSKESDSDGFNPFKRIRREEALQDSAAKDLIKEILLSKPGGTAVLKEYEDTGTICDSSRRQMVNILAAHMTETEGRIPQRITKEKYALGIISLFPSLKDPLSPKGYEHFYDSQSGSGFLAWRLKTIQRKTKLAVNSDAPKTGTTGGPTLGRTISHLDNQPPEESCKEAVALMNHTSDKGTILLKMRETFEYRQRLVHNPETASTVLSVFPRLLDTKGLILQDFSLLFGPETAARLLEKWPSSYKAKVIKEAEALTSTPFLQRLLKSARDQQGQLSSDDPAGMLVQNR</sequence>
<gene>
    <name evidence="1" type="ORF">AMEX_G12569</name>
</gene>
<comment type="caution">
    <text evidence="1">The sequence shown here is derived from an EMBL/GenBank/DDBJ whole genome shotgun (WGS) entry which is preliminary data.</text>
</comment>